<feature type="domain" description="Cobalamin-independent methionine synthase MetE C-terminal/archaeal" evidence="1">
    <location>
        <begin position="201"/>
        <end position="394"/>
    </location>
</feature>
<dbReference type="PANTHER" id="PTHR43844">
    <property type="entry name" value="METHIONINE SYNTHASE"/>
    <property type="match status" value="1"/>
</dbReference>
<dbReference type="InterPro" id="IPR002629">
    <property type="entry name" value="Met_Synth_C/arc"/>
</dbReference>
<comment type="caution">
    <text evidence="2">The sequence shown here is derived from an EMBL/GenBank/DDBJ whole genome shotgun (WGS) entry which is preliminary data.</text>
</comment>
<dbReference type="PANTHER" id="PTHR43844:SF2">
    <property type="entry name" value="SYNTHASE, VITAMIN-B12 INDEPENDENT, PUTATIVE (AFU_ORTHOLOGUE AFUA_3G12060)-RELATED"/>
    <property type="match status" value="1"/>
</dbReference>
<dbReference type="RefSeq" id="WP_066487142.1">
    <property type="nucleotide sequence ID" value="NZ_JANIKK010000004.1"/>
</dbReference>
<dbReference type="AlphaFoldDB" id="A0A540RB68"/>
<dbReference type="GeneID" id="79853405"/>
<sequence>MTQKIRTTHVGSLPRTAALHGANQRRLAGDISNEEFDQILQQADNEVVQRQVDLGIDIVNEGEYGHLAHDTIDYGAWWTYSFSRLGGLRPTREEEPDAFGKIVRHEPGSIELTTFPDRRDRAVFAEAYEDPKSGIEGGGKKFLLPTIDGPLSYVGQEALAADVKHLGAAIASTGKDVEGFIAAVSPGSAARIRNLYYPSYDELLAATAEVMAHEYRAIADAGYTVQIDAPDLAEAFDQVNPEPSYEDFRGYVRKNIDAINAAIKGIDKSKVRLHICWGSWHGPHSTDIPFEEIVDEILRAEVGGLTFEAANVRHGAEWRVWQKRELPEGTVIIPGVVSHSTNLIEDPRLVADRIHTFAELVGPENVIASTDCGLGGRIHEQIAWAKLESLVKGAEIASQEIFG</sequence>
<dbReference type="EMBL" id="VHIR01000001">
    <property type="protein sequence ID" value="TQE44654.1"/>
    <property type="molecule type" value="Genomic_DNA"/>
</dbReference>
<dbReference type="GO" id="GO:0009086">
    <property type="term" value="P:methionine biosynthetic process"/>
    <property type="evidence" value="ECO:0007669"/>
    <property type="project" value="InterPro"/>
</dbReference>
<dbReference type="Pfam" id="PF01717">
    <property type="entry name" value="Meth_synt_2"/>
    <property type="match status" value="2"/>
</dbReference>
<protein>
    <submittedName>
        <fullName evidence="2">Cobalamin-independent methionine synthase II family protein</fullName>
    </submittedName>
</protein>
<organism evidence="2 3">
    <name type="scientific">Corynebacterium phoceense</name>
    <dbReference type="NCBI Taxonomy" id="1686286"/>
    <lineage>
        <taxon>Bacteria</taxon>
        <taxon>Bacillati</taxon>
        <taxon>Actinomycetota</taxon>
        <taxon>Actinomycetes</taxon>
        <taxon>Mycobacteriales</taxon>
        <taxon>Corynebacteriaceae</taxon>
        <taxon>Corynebacterium</taxon>
    </lineage>
</organism>
<dbReference type="STRING" id="1686286.GCA_900092335_02243"/>
<reference evidence="2 3" key="1">
    <citation type="submission" date="2019-06" db="EMBL/GenBank/DDBJ databases">
        <title>Draft genome of C. phoceense Strain 272.</title>
        <authorList>
            <person name="Pacheco L.G.C."/>
            <person name="Barberis C.M."/>
            <person name="Almuzara M.N."/>
            <person name="Traglia G.M."/>
            <person name="Santos C.S."/>
            <person name="Rocha D.J.P.G."/>
            <person name="Aguiar E.R.G.R."/>
            <person name="Vay C.A."/>
        </authorList>
    </citation>
    <scope>NUCLEOTIDE SEQUENCE [LARGE SCALE GENOMIC DNA]</scope>
    <source>
        <strain evidence="2 3">272</strain>
    </source>
</reference>
<dbReference type="SUPFAM" id="SSF51726">
    <property type="entry name" value="UROD/MetE-like"/>
    <property type="match status" value="1"/>
</dbReference>
<dbReference type="Gene3D" id="3.20.20.210">
    <property type="match status" value="1"/>
</dbReference>
<dbReference type="InterPro" id="IPR038071">
    <property type="entry name" value="UROD/MetE-like_sf"/>
</dbReference>
<accession>A0A540RB68</accession>
<proteinExistence type="predicted"/>
<feature type="domain" description="Cobalamin-independent methionine synthase MetE C-terminal/archaeal" evidence="1">
    <location>
        <begin position="6"/>
        <end position="64"/>
    </location>
</feature>
<dbReference type="GO" id="GO:0008270">
    <property type="term" value="F:zinc ion binding"/>
    <property type="evidence" value="ECO:0007669"/>
    <property type="project" value="InterPro"/>
</dbReference>
<evidence type="ECO:0000259" key="1">
    <source>
        <dbReference type="Pfam" id="PF01717"/>
    </source>
</evidence>
<evidence type="ECO:0000313" key="2">
    <source>
        <dbReference type="EMBL" id="TQE44654.1"/>
    </source>
</evidence>
<dbReference type="Proteomes" id="UP000318080">
    <property type="component" value="Unassembled WGS sequence"/>
</dbReference>
<dbReference type="CDD" id="cd03311">
    <property type="entry name" value="CIMS_C_terminal_like"/>
    <property type="match status" value="1"/>
</dbReference>
<dbReference type="GO" id="GO:0003871">
    <property type="term" value="F:5-methyltetrahydropteroyltriglutamate-homocysteine S-methyltransferase activity"/>
    <property type="evidence" value="ECO:0007669"/>
    <property type="project" value="InterPro"/>
</dbReference>
<name>A0A540RB68_9CORY</name>
<evidence type="ECO:0000313" key="3">
    <source>
        <dbReference type="Proteomes" id="UP000318080"/>
    </source>
</evidence>
<keyword evidence="3" id="KW-1185">Reference proteome</keyword>
<gene>
    <name evidence="2" type="ORF">EJK80_00785</name>
</gene>